<evidence type="ECO:0000259" key="7">
    <source>
        <dbReference type="Pfam" id="PF00266"/>
    </source>
</evidence>
<keyword evidence="11" id="KW-1185">Reference proteome</keyword>
<dbReference type="InterPro" id="IPR015424">
    <property type="entry name" value="PyrdxlP-dep_Trfase"/>
</dbReference>
<dbReference type="InterPro" id="IPR015421">
    <property type="entry name" value="PyrdxlP-dep_Trfase_major"/>
</dbReference>
<comment type="catalytic activity">
    <reaction evidence="6">
        <text>(sulfur carrier)-H + L-cysteine = (sulfur carrier)-SH + L-alanine</text>
        <dbReference type="Rhea" id="RHEA:43892"/>
        <dbReference type="Rhea" id="RHEA-COMP:14737"/>
        <dbReference type="Rhea" id="RHEA-COMP:14739"/>
        <dbReference type="ChEBI" id="CHEBI:29917"/>
        <dbReference type="ChEBI" id="CHEBI:35235"/>
        <dbReference type="ChEBI" id="CHEBI:57972"/>
        <dbReference type="ChEBI" id="CHEBI:64428"/>
        <dbReference type="EC" id="2.8.1.7"/>
    </reaction>
</comment>
<feature type="domain" description="Aminotransferase class V" evidence="7">
    <location>
        <begin position="23"/>
        <end position="389"/>
    </location>
</feature>
<organism evidence="9 10">
    <name type="scientific">Pseudomonas luteola</name>
    <dbReference type="NCBI Taxonomy" id="47886"/>
    <lineage>
        <taxon>Bacteria</taxon>
        <taxon>Pseudomonadati</taxon>
        <taxon>Pseudomonadota</taxon>
        <taxon>Gammaproteobacteria</taxon>
        <taxon>Pseudomonadales</taxon>
        <taxon>Pseudomonadaceae</taxon>
        <taxon>Pseudomonas</taxon>
    </lineage>
</organism>
<dbReference type="GO" id="GO:0016829">
    <property type="term" value="F:lyase activity"/>
    <property type="evidence" value="ECO:0007669"/>
    <property type="project" value="UniProtKB-KW"/>
</dbReference>
<evidence type="ECO:0000313" key="9">
    <source>
        <dbReference type="EMBL" id="SPZ09982.1"/>
    </source>
</evidence>
<dbReference type="InterPro" id="IPR010970">
    <property type="entry name" value="Cys_dSase_SufS"/>
</dbReference>
<comment type="similarity">
    <text evidence="2">Belongs to the class-V pyridoxal-phosphate-dependent aminotransferase family. Csd subfamily.</text>
</comment>
<dbReference type="Proteomes" id="UP000250443">
    <property type="component" value="Unassembled WGS sequence"/>
</dbReference>
<dbReference type="RefSeq" id="WP_010797366.1">
    <property type="nucleotide sequence ID" value="NZ_CP069262.1"/>
</dbReference>
<reference evidence="8 11" key="2">
    <citation type="submission" date="2020-10" db="EMBL/GenBank/DDBJ databases">
        <title>Genome sequences of Pseudomonas isolates.</title>
        <authorList>
            <person name="Wessels L."/>
            <person name="Reich F."/>
            <person name="Hammerl J."/>
        </authorList>
    </citation>
    <scope>NUCLEOTIDE SEQUENCE [LARGE SCALE GENOMIC DNA]</scope>
    <source>
        <strain evidence="8 11">20-MO00624-0</strain>
    </source>
</reference>
<dbReference type="EMBL" id="UAUF01000013">
    <property type="protein sequence ID" value="SPZ09982.1"/>
    <property type="molecule type" value="Genomic_DNA"/>
</dbReference>
<dbReference type="CDD" id="cd06453">
    <property type="entry name" value="SufS_like"/>
    <property type="match status" value="1"/>
</dbReference>
<proteinExistence type="inferred from homology"/>
<comment type="cofactor">
    <cofactor evidence="1">
        <name>pyridoxal 5'-phosphate</name>
        <dbReference type="ChEBI" id="CHEBI:597326"/>
    </cofactor>
</comment>
<evidence type="ECO:0000313" key="8">
    <source>
        <dbReference type="EMBL" id="MBF8639332.1"/>
    </source>
</evidence>
<dbReference type="InterPro" id="IPR015422">
    <property type="entry name" value="PyrdxlP-dep_Trfase_small"/>
</dbReference>
<keyword evidence="5" id="KW-0663">Pyridoxal phosphate</keyword>
<evidence type="ECO:0000256" key="6">
    <source>
        <dbReference type="ARBA" id="ARBA00050776"/>
    </source>
</evidence>
<protein>
    <recommendedName>
        <fullName evidence="3">cysteine desulfurase</fullName>
        <ecNumber evidence="3">2.8.1.7</ecNumber>
    </recommendedName>
</protein>
<evidence type="ECO:0000256" key="5">
    <source>
        <dbReference type="ARBA" id="ARBA00022898"/>
    </source>
</evidence>
<dbReference type="Proteomes" id="UP000626180">
    <property type="component" value="Unassembled WGS sequence"/>
</dbReference>
<dbReference type="Pfam" id="PF00266">
    <property type="entry name" value="Aminotran_5"/>
    <property type="match status" value="1"/>
</dbReference>
<evidence type="ECO:0000256" key="2">
    <source>
        <dbReference type="ARBA" id="ARBA00010447"/>
    </source>
</evidence>
<dbReference type="Gene3D" id="3.40.640.10">
    <property type="entry name" value="Type I PLP-dependent aspartate aminotransferase-like (Major domain)"/>
    <property type="match status" value="1"/>
</dbReference>
<dbReference type="PANTHER" id="PTHR43586">
    <property type="entry name" value="CYSTEINE DESULFURASE"/>
    <property type="match status" value="1"/>
</dbReference>
<dbReference type="Gene3D" id="3.90.1150.10">
    <property type="entry name" value="Aspartate Aminotransferase, domain 1"/>
    <property type="match status" value="1"/>
</dbReference>
<sequence length="401" mass="43264">MTLPSPWRTDFPALAAFEEDGITYLDTAATAQKPKAVLDALTAYYARGAANIHRAQHRPGERATQAYESVRDKVARWLGASNSREVVFTRGTTEGLNLIAYGLEHHFKPGDEIVVSALEHHANLLPWQQLARRQGVELIVLPLTDSGHIDLNRASELIGPRTRLVAISQLSNVLGTWQPLAELSRLAHDQGAWFVVDGAQGVAHGRHSPKDLGADFYVFSGHKLYAPEAIGVLWGHAEALAALAPWQFGGEMVRNADYQHAEFHSAPMGLEAGTPPVGAAIGLGAALDWLSAQDESSIFGHEQALCVKLQAGLAAREGVRVLGEPQIALASVVVDGIHVADLSHMLGEQGIAVRAGNHCAMPLFKRLGEAGSLRISLGLYSDSTDLERFFMALDNALELLR</sequence>
<keyword evidence="4" id="KW-0808">Transferase</keyword>
<dbReference type="SUPFAM" id="SSF53383">
    <property type="entry name" value="PLP-dependent transferases"/>
    <property type="match status" value="1"/>
</dbReference>
<evidence type="ECO:0000256" key="1">
    <source>
        <dbReference type="ARBA" id="ARBA00001933"/>
    </source>
</evidence>
<dbReference type="PANTHER" id="PTHR43586:SF8">
    <property type="entry name" value="CYSTEINE DESULFURASE 1, CHLOROPLASTIC"/>
    <property type="match status" value="1"/>
</dbReference>
<dbReference type="GO" id="GO:0030170">
    <property type="term" value="F:pyridoxal phosphate binding"/>
    <property type="evidence" value="ECO:0007669"/>
    <property type="project" value="InterPro"/>
</dbReference>
<evidence type="ECO:0000313" key="11">
    <source>
        <dbReference type="Proteomes" id="UP000626180"/>
    </source>
</evidence>
<reference evidence="9 10" key="1">
    <citation type="submission" date="2018-06" db="EMBL/GenBank/DDBJ databases">
        <authorList>
            <consortium name="Pathogen Informatics"/>
            <person name="Doyle S."/>
        </authorList>
    </citation>
    <scope>NUCLEOTIDE SEQUENCE [LARGE SCALE GENOMIC DNA]</scope>
    <source>
        <strain evidence="9 10">NCTC11842</strain>
    </source>
</reference>
<keyword evidence="9" id="KW-0456">Lyase</keyword>
<evidence type="ECO:0000256" key="3">
    <source>
        <dbReference type="ARBA" id="ARBA00012239"/>
    </source>
</evidence>
<evidence type="ECO:0000256" key="4">
    <source>
        <dbReference type="ARBA" id="ARBA00022679"/>
    </source>
</evidence>
<name>A0A2X2CMW9_PSELU</name>
<dbReference type="InterPro" id="IPR000192">
    <property type="entry name" value="Aminotrans_V_dom"/>
</dbReference>
<dbReference type="GO" id="GO:0006534">
    <property type="term" value="P:cysteine metabolic process"/>
    <property type="evidence" value="ECO:0007669"/>
    <property type="project" value="InterPro"/>
</dbReference>
<accession>A0A2X2CMW9</accession>
<evidence type="ECO:0000313" key="10">
    <source>
        <dbReference type="Proteomes" id="UP000250443"/>
    </source>
</evidence>
<dbReference type="GO" id="GO:0031071">
    <property type="term" value="F:cysteine desulfurase activity"/>
    <property type="evidence" value="ECO:0007669"/>
    <property type="project" value="UniProtKB-EC"/>
</dbReference>
<dbReference type="EC" id="2.8.1.7" evidence="3"/>
<gene>
    <name evidence="9" type="primary">csdA</name>
    <name evidence="8" type="ORF">IRZ65_01370</name>
    <name evidence="9" type="ORF">NCTC11842_03568</name>
</gene>
<dbReference type="AlphaFoldDB" id="A0A2X2CMW9"/>
<dbReference type="EMBL" id="JADMCD010000001">
    <property type="protein sequence ID" value="MBF8639332.1"/>
    <property type="molecule type" value="Genomic_DNA"/>
</dbReference>